<dbReference type="AlphaFoldDB" id="A0A835ZLC9"/>
<dbReference type="SUPFAM" id="SSF54626">
    <property type="entry name" value="Chalcone isomerase"/>
    <property type="match status" value="1"/>
</dbReference>
<evidence type="ECO:0000256" key="1">
    <source>
        <dbReference type="SAM" id="MobiDB-lite"/>
    </source>
</evidence>
<feature type="region of interest" description="Disordered" evidence="1">
    <location>
        <begin position="1"/>
        <end position="21"/>
    </location>
</feature>
<dbReference type="PANTHER" id="PTHR47698">
    <property type="entry name" value="FATTY-ACID-BINDING PROTEIN 3, CHLOROPLASTIC"/>
    <property type="match status" value="1"/>
</dbReference>
<protein>
    <recommendedName>
        <fullName evidence="4">Bulb-type lectin domain-containing protein</fullName>
    </recommendedName>
</protein>
<dbReference type="InterPro" id="IPR036426">
    <property type="entry name" value="Bulb-type_lectin_dom_sf"/>
</dbReference>
<evidence type="ECO:0000313" key="2">
    <source>
        <dbReference type="EMBL" id="KAG5191013.1"/>
    </source>
</evidence>
<gene>
    <name evidence="2" type="ORF">JKP88DRAFT_261873</name>
</gene>
<organism evidence="2 3">
    <name type="scientific">Tribonema minus</name>
    <dbReference type="NCBI Taxonomy" id="303371"/>
    <lineage>
        <taxon>Eukaryota</taxon>
        <taxon>Sar</taxon>
        <taxon>Stramenopiles</taxon>
        <taxon>Ochrophyta</taxon>
        <taxon>PX clade</taxon>
        <taxon>Xanthophyceae</taxon>
        <taxon>Tribonematales</taxon>
        <taxon>Tribonemataceae</taxon>
        <taxon>Tribonema</taxon>
    </lineage>
</organism>
<accession>A0A835ZLC9</accession>
<dbReference type="InterPro" id="IPR016088">
    <property type="entry name" value="Chalcone_isomerase_3-sand"/>
</dbReference>
<dbReference type="PANTHER" id="PTHR47698:SF2">
    <property type="entry name" value="FATTY-ACID-BINDING PROTEIN 3, CHLOROPLASTIC"/>
    <property type="match status" value="1"/>
</dbReference>
<proteinExistence type="predicted"/>
<dbReference type="Gene3D" id="3.50.70.10">
    <property type="match status" value="1"/>
</dbReference>
<dbReference type="GO" id="GO:0016872">
    <property type="term" value="F:intramolecular lyase activity"/>
    <property type="evidence" value="ECO:0007669"/>
    <property type="project" value="InterPro"/>
</dbReference>
<evidence type="ECO:0000313" key="3">
    <source>
        <dbReference type="Proteomes" id="UP000664859"/>
    </source>
</evidence>
<dbReference type="Proteomes" id="UP000664859">
    <property type="component" value="Unassembled WGS sequence"/>
</dbReference>
<sequence length="430" mass="44756">MHACLRPGGAIEVGRGPDAQKPEEVVYSGGVQRGKKNGKFTARVKDGAFVILQEGKKGAEQQVWSTNTAGGNYVYLDDAGALTVYQAGFLWDSALWSSSPSVHLAAGAAGTSTDAVVEPATGISLRATDTFGGSAPLRCVGAGVRAKSLAVVSVNVYALGLCVALYVETRAAAKALAKYAGVAPAERAKDAGFYEELMKPHPYLMPNPNVEPRAAAKALARFAGAAPAERAKDAAFYEELMKRAKDAAFCEELTKVSVLVSSAAAKALARFEGVAPAERAKDTGFYEELTKPTAAYPRYLLLSFARDVSAAKVTDALTAVQGVAPDVLKAFAHLLGSAIGGAVHAGDTIALGWEGKDRLVVVVRGKKAGEVKDAALPGAIFKRSVMPISDARPFCRCALLPPLRAQLYLGSDPVSPPAKAAFASGVSAIF</sequence>
<dbReference type="OrthoDB" id="18193at2759"/>
<evidence type="ECO:0008006" key="4">
    <source>
        <dbReference type="Google" id="ProtNLM"/>
    </source>
</evidence>
<keyword evidence="3" id="KW-1185">Reference proteome</keyword>
<reference evidence="2" key="1">
    <citation type="submission" date="2021-02" db="EMBL/GenBank/DDBJ databases">
        <title>First Annotated Genome of the Yellow-green Alga Tribonema minus.</title>
        <authorList>
            <person name="Mahan K.M."/>
        </authorList>
    </citation>
    <scope>NUCLEOTIDE SEQUENCE</scope>
    <source>
        <strain evidence="2">UTEX B ZZ1240</strain>
    </source>
</reference>
<name>A0A835ZLC9_9STRA</name>
<dbReference type="EMBL" id="JAFCMP010000024">
    <property type="protein sequence ID" value="KAG5191013.1"/>
    <property type="molecule type" value="Genomic_DNA"/>
</dbReference>
<comment type="caution">
    <text evidence="2">The sequence shown here is derived from an EMBL/GenBank/DDBJ whole genome shotgun (WGS) entry which is preliminary data.</text>
</comment>
<dbReference type="Gene3D" id="2.90.10.10">
    <property type="entry name" value="Bulb-type lectin domain"/>
    <property type="match status" value="1"/>
</dbReference>
<dbReference type="InterPro" id="IPR036298">
    <property type="entry name" value="Chalcone_isomerase_sf"/>
</dbReference>